<dbReference type="Proteomes" id="UP001151752">
    <property type="component" value="Chromosome 2"/>
</dbReference>
<proteinExistence type="predicted"/>
<evidence type="ECO:0000256" key="1">
    <source>
        <dbReference type="SAM" id="Phobius"/>
    </source>
</evidence>
<sequence length="228" mass="25629">MQSYQRFYWIISFPSYSFQGVMAFLSSIFFPIYDKCSNFTIMFHPTGTWFFSDSLLIDEDTASIIALSLAKLITGILTFAHKLLDLKSKQPRDRYQELLGRRENFLIHATIALLSFLVFGLVLPAVYGFTFMESTDDKNLKIVAVLVASLLCITILAIGKACIKKPTKKKFRIVLCYFVAGIKAAVVSYVVGDLAKKLIGKLGWFEPGKTFPLPLAEMSSGRLAWASY</sequence>
<protein>
    <submittedName>
        <fullName evidence="2">FE(2+)/MN(2+) TRANSPORTER PCL1</fullName>
    </submittedName>
</protein>
<keyword evidence="3" id="KW-1185">Reference proteome</keyword>
<feature type="transmembrane region" description="Helical" evidence="1">
    <location>
        <begin position="62"/>
        <end position="84"/>
    </location>
</feature>
<dbReference type="PANTHER" id="PTHR38937">
    <property type="entry name" value="MEMBRANE PROTEIN OF ER BODY-LIKE PROTEIN"/>
    <property type="match status" value="1"/>
</dbReference>
<gene>
    <name evidence="2" type="ORF">OIU74_011614</name>
</gene>
<name>A0A9Q0TFN7_9ROSI</name>
<evidence type="ECO:0000313" key="3">
    <source>
        <dbReference type="Proteomes" id="UP001151752"/>
    </source>
</evidence>
<dbReference type="PANTHER" id="PTHR38937:SF2">
    <property type="entry name" value="MEMBRANE PROTEIN OF ER BODY-LIKE PROTEIN ISOFORM X1"/>
    <property type="match status" value="1"/>
</dbReference>
<keyword evidence="1" id="KW-1133">Transmembrane helix</keyword>
<feature type="transmembrane region" description="Helical" evidence="1">
    <location>
        <begin position="171"/>
        <end position="191"/>
    </location>
</feature>
<feature type="transmembrane region" description="Helical" evidence="1">
    <location>
        <begin position="139"/>
        <end position="159"/>
    </location>
</feature>
<evidence type="ECO:0000313" key="2">
    <source>
        <dbReference type="EMBL" id="KAJ6710785.1"/>
    </source>
</evidence>
<keyword evidence="1" id="KW-0812">Transmembrane</keyword>
<reference evidence="2" key="1">
    <citation type="submission" date="2022-11" db="EMBL/GenBank/DDBJ databases">
        <authorList>
            <person name="Hyden B.L."/>
            <person name="Feng K."/>
            <person name="Yates T."/>
            <person name="Jawdy S."/>
            <person name="Smart L.B."/>
            <person name="Muchero W."/>
        </authorList>
    </citation>
    <scope>NUCLEOTIDE SEQUENCE</scope>
    <source>
        <tissue evidence="2">Shoot tip</tissue>
    </source>
</reference>
<feature type="transmembrane region" description="Helical" evidence="1">
    <location>
        <begin position="105"/>
        <end position="127"/>
    </location>
</feature>
<feature type="transmembrane region" description="Helical" evidence="1">
    <location>
        <begin position="7"/>
        <end position="33"/>
    </location>
</feature>
<keyword evidence="1" id="KW-0472">Membrane</keyword>
<dbReference type="EMBL" id="JAPFFM010000015">
    <property type="protein sequence ID" value="KAJ6710785.1"/>
    <property type="molecule type" value="Genomic_DNA"/>
</dbReference>
<dbReference type="InterPro" id="IPR052843">
    <property type="entry name" value="ER_body_metal_sequester"/>
</dbReference>
<organism evidence="2 3">
    <name type="scientific">Salix koriyanagi</name>
    <dbReference type="NCBI Taxonomy" id="2511006"/>
    <lineage>
        <taxon>Eukaryota</taxon>
        <taxon>Viridiplantae</taxon>
        <taxon>Streptophyta</taxon>
        <taxon>Embryophyta</taxon>
        <taxon>Tracheophyta</taxon>
        <taxon>Spermatophyta</taxon>
        <taxon>Magnoliopsida</taxon>
        <taxon>eudicotyledons</taxon>
        <taxon>Gunneridae</taxon>
        <taxon>Pentapetalae</taxon>
        <taxon>rosids</taxon>
        <taxon>fabids</taxon>
        <taxon>Malpighiales</taxon>
        <taxon>Salicaceae</taxon>
        <taxon>Saliceae</taxon>
        <taxon>Salix</taxon>
    </lineage>
</organism>
<reference evidence="2" key="2">
    <citation type="journal article" date="2023" name="Int. J. Mol. Sci.">
        <title>De Novo Assembly and Annotation of 11 Diverse Shrub Willow (Salix) Genomes Reveals Novel Gene Organization in Sex-Linked Regions.</title>
        <authorList>
            <person name="Hyden B."/>
            <person name="Feng K."/>
            <person name="Yates T.B."/>
            <person name="Jawdy S."/>
            <person name="Cereghino C."/>
            <person name="Smart L.B."/>
            <person name="Muchero W."/>
        </authorList>
    </citation>
    <scope>NUCLEOTIDE SEQUENCE</scope>
    <source>
        <tissue evidence="2">Shoot tip</tissue>
    </source>
</reference>
<accession>A0A9Q0TFN7</accession>
<comment type="caution">
    <text evidence="2">The sequence shown here is derived from an EMBL/GenBank/DDBJ whole genome shotgun (WGS) entry which is preliminary data.</text>
</comment>
<dbReference type="AlphaFoldDB" id="A0A9Q0TFN7"/>